<sequence>MIEQYPFLFIFTVIYTKKYNHSSPIQTRLIIFQLNFPTLFKFII</sequence>
<evidence type="ECO:0000313" key="1">
    <source>
        <dbReference type="EMBL" id="EFF84212.1"/>
    </source>
</evidence>
<reference evidence="2" key="1">
    <citation type="submission" date="2010-03" db="EMBL/GenBank/DDBJ databases">
        <title>Complete sequence of Mobiluncus curtisii ATCC 43063.</title>
        <authorList>
            <person name="Muzny D."/>
            <person name="Qin X."/>
            <person name="Deng J."/>
            <person name="Jiang H."/>
            <person name="Liu Y."/>
            <person name="Qu J."/>
            <person name="Song X.-Z."/>
            <person name="Zhang L."/>
            <person name="Thornton R."/>
            <person name="Coyle M."/>
            <person name="Francisco L."/>
            <person name="Jackson L."/>
            <person name="Javaid M."/>
            <person name="Korchina V."/>
            <person name="Kovar C."/>
            <person name="Mata R."/>
            <person name="Mathew T."/>
            <person name="Ngo R."/>
            <person name="Nguyen L."/>
            <person name="Nguyen N."/>
            <person name="Okwuonu G."/>
            <person name="Ongeri F."/>
            <person name="Pham C."/>
            <person name="Simmons D."/>
            <person name="Wilczek-Boney K."/>
            <person name="Hale W."/>
            <person name="Jakkamsetti A."/>
            <person name="Pham P."/>
            <person name="Ruth R."/>
            <person name="San Lucas F."/>
            <person name="Warren J."/>
            <person name="Zhang J."/>
            <person name="Zhao Z."/>
            <person name="Zhou C."/>
            <person name="Zhu D."/>
            <person name="Lee S."/>
            <person name="Bess C."/>
            <person name="Blankenburg K."/>
            <person name="Forbes L."/>
            <person name="Fu Q."/>
            <person name="Gubbala S."/>
            <person name="Hirani K."/>
            <person name="Jayaseelan J.C."/>
            <person name="Lara F."/>
            <person name="Munidasa M."/>
            <person name="Palculict T."/>
            <person name="Patil S."/>
            <person name="Pu L.-L."/>
            <person name="Saada N."/>
            <person name="Tang L."/>
            <person name="Weissenberger G."/>
            <person name="Zhu Y."/>
            <person name="Hemphill L."/>
            <person name="Shang Y."/>
            <person name="Youmans B."/>
            <person name="Ayvaz T."/>
            <person name="Ross M."/>
            <person name="Santibanez J."/>
            <person name="Aqrawi P."/>
            <person name="Gross S."/>
            <person name="Joshi V."/>
            <person name="Fowler G."/>
            <person name="Nazareth L."/>
            <person name="Reid J."/>
            <person name="Worley K."/>
            <person name="Petrosino J."/>
            <person name="Highlander S."/>
            <person name="Gibbs R."/>
            <person name="Gibbs R."/>
        </authorList>
    </citation>
    <scope>NUCLEOTIDE SEQUENCE [LARGE SCALE GENOMIC DNA]</scope>
    <source>
        <strain evidence="2">ATCC 19194</strain>
    </source>
</reference>
<proteinExistence type="predicted"/>
<comment type="caution">
    <text evidence="1">The sequence shown here is derived from an EMBL/GenBank/DDBJ whole genome shotgun (WGS) entry which is preliminary data.</text>
</comment>
<evidence type="ECO:0000313" key="2">
    <source>
        <dbReference type="Proteomes" id="UP000003085"/>
    </source>
</evidence>
<dbReference type="AlphaFoldDB" id="D4XKW0"/>
<dbReference type="HOGENOM" id="CLU_217796_0_0_6"/>
<protein>
    <submittedName>
        <fullName evidence="1">Uncharacterized protein</fullName>
    </submittedName>
</protein>
<organism evidence="1 2">
    <name type="scientific">Acinetobacter haemolyticus ATCC 19194</name>
    <dbReference type="NCBI Taxonomy" id="707232"/>
    <lineage>
        <taxon>Bacteria</taxon>
        <taxon>Pseudomonadati</taxon>
        <taxon>Pseudomonadota</taxon>
        <taxon>Gammaproteobacteria</taxon>
        <taxon>Moraxellales</taxon>
        <taxon>Moraxellaceae</taxon>
        <taxon>Acinetobacter</taxon>
    </lineage>
</organism>
<dbReference type="Proteomes" id="UP000003085">
    <property type="component" value="Unassembled WGS sequence"/>
</dbReference>
<name>D4XKW0_ACIHA</name>
<gene>
    <name evidence="1" type="ORF">HMP0015_0352</name>
</gene>
<dbReference type="EMBL" id="ADMT01000073">
    <property type="protein sequence ID" value="EFF84212.1"/>
    <property type="molecule type" value="Genomic_DNA"/>
</dbReference>
<accession>D4XKW0</accession>